<organism evidence="2 3">
    <name type="scientific">Favolaschia claudopus</name>
    <dbReference type="NCBI Taxonomy" id="2862362"/>
    <lineage>
        <taxon>Eukaryota</taxon>
        <taxon>Fungi</taxon>
        <taxon>Dikarya</taxon>
        <taxon>Basidiomycota</taxon>
        <taxon>Agaricomycotina</taxon>
        <taxon>Agaricomycetes</taxon>
        <taxon>Agaricomycetidae</taxon>
        <taxon>Agaricales</taxon>
        <taxon>Marasmiineae</taxon>
        <taxon>Mycenaceae</taxon>
        <taxon>Favolaschia</taxon>
    </lineage>
</organism>
<gene>
    <name evidence="2" type="ORF">R3P38DRAFT_2499383</name>
</gene>
<evidence type="ECO:0000256" key="1">
    <source>
        <dbReference type="SAM" id="Coils"/>
    </source>
</evidence>
<protein>
    <recommendedName>
        <fullName evidence="4">F-box domain-containing protein</fullName>
    </recommendedName>
</protein>
<accession>A0AAW0DX56</accession>
<evidence type="ECO:0000313" key="2">
    <source>
        <dbReference type="EMBL" id="KAK7055771.1"/>
    </source>
</evidence>
<name>A0AAW0DX56_9AGAR</name>
<comment type="caution">
    <text evidence="2">The sequence shown here is derived from an EMBL/GenBank/DDBJ whole genome shotgun (WGS) entry which is preliminary data.</text>
</comment>
<keyword evidence="1" id="KW-0175">Coiled coil</keyword>
<dbReference type="EMBL" id="JAWWNJ010000005">
    <property type="protein sequence ID" value="KAK7055771.1"/>
    <property type="molecule type" value="Genomic_DNA"/>
</dbReference>
<dbReference type="Gene3D" id="1.20.1280.50">
    <property type="match status" value="1"/>
</dbReference>
<dbReference type="SUPFAM" id="SSF52058">
    <property type="entry name" value="L domain-like"/>
    <property type="match status" value="1"/>
</dbReference>
<evidence type="ECO:0008006" key="4">
    <source>
        <dbReference type="Google" id="ProtNLM"/>
    </source>
</evidence>
<reference evidence="2 3" key="1">
    <citation type="journal article" date="2024" name="J Genomics">
        <title>Draft genome sequencing and assembly of Favolaschia claudopus CIRM-BRFM 2984 isolated from oak limbs.</title>
        <authorList>
            <person name="Navarro D."/>
            <person name="Drula E."/>
            <person name="Chaduli D."/>
            <person name="Cazenave R."/>
            <person name="Ahrendt S."/>
            <person name="Wang J."/>
            <person name="Lipzen A."/>
            <person name="Daum C."/>
            <person name="Barry K."/>
            <person name="Grigoriev I.V."/>
            <person name="Favel A."/>
            <person name="Rosso M.N."/>
            <person name="Martin F."/>
        </authorList>
    </citation>
    <scope>NUCLEOTIDE SEQUENCE [LARGE SCALE GENOMIC DNA]</scope>
    <source>
        <strain evidence="2 3">CIRM-BRFM 2984</strain>
    </source>
</reference>
<evidence type="ECO:0000313" key="3">
    <source>
        <dbReference type="Proteomes" id="UP001362999"/>
    </source>
</evidence>
<dbReference type="Proteomes" id="UP001362999">
    <property type="component" value="Unassembled WGS sequence"/>
</dbReference>
<feature type="coiled-coil region" evidence="1">
    <location>
        <begin position="58"/>
        <end position="85"/>
    </location>
</feature>
<proteinExistence type="predicted"/>
<keyword evidence="3" id="KW-1185">Reference proteome</keyword>
<dbReference type="AlphaFoldDB" id="A0AAW0DX56"/>
<sequence length="496" mass="55136">MTPNEPCTNCGFASAPPDACDQTELHFFPHHLSGSNEPPTDLETLHLEKALAQKRVLISDLDDKIAALQSKIAEYQRLRQSAALQIQRDTAILSAVRRIPHDVLLEIFAWTVPDDARMKHVHATHRCPWVLGHVCSRWRAISVGSPKLWTHIDRRLPLGMIKAQLDRSLPHPLTVELGFSDKGRVELLIACSSRWEAADIEMRGLMGPALAAVQGQLPLLRRLKYHDNNGFRLFGAFSSAPVLRDVSLSGRASVVLPWSQVKRLNLKLLDSTILNPLEEAQNIEELSVTGRPLGQLPSPGAMELSCLRKLLIKNGVFLDSLILPALNDLYVSMDLTSVPSLIHRSNCHLTRFTTDVQCMSADILTILELTPSLVDLRISAIQDVKVLLSRLTINNSSSELTAYTRPLVPALRALVVTNVSDPSACTQLVAMMESRRASTPVCAEVSLCVFDFIKWSALGLYATDTRDKLRGMGFNVEWLTGPQAMDRYRSWRPGYP</sequence>